<keyword evidence="2" id="KW-1185">Reference proteome</keyword>
<gene>
    <name evidence="1" type="ORF">H7B90_23545</name>
</gene>
<dbReference type="RefSeq" id="WP_185138345.1">
    <property type="nucleotide sequence ID" value="NZ_JACJVR010000090.1"/>
</dbReference>
<evidence type="ECO:0000313" key="2">
    <source>
        <dbReference type="Proteomes" id="UP000553776"/>
    </source>
</evidence>
<evidence type="ECO:0000313" key="1">
    <source>
        <dbReference type="EMBL" id="MBB6694375.1"/>
    </source>
</evidence>
<dbReference type="EMBL" id="JACJVR010000090">
    <property type="protein sequence ID" value="MBB6694375.1"/>
    <property type="molecule type" value="Genomic_DNA"/>
</dbReference>
<dbReference type="AlphaFoldDB" id="A0A841U1G9"/>
<name>A0A841U1G9_9BACL</name>
<accession>A0A841U1G9</accession>
<proteinExistence type="predicted"/>
<reference evidence="1 2" key="1">
    <citation type="submission" date="2020-08" db="EMBL/GenBank/DDBJ databases">
        <title>Cohnella phylogeny.</title>
        <authorList>
            <person name="Dunlap C."/>
        </authorList>
    </citation>
    <scope>NUCLEOTIDE SEQUENCE [LARGE SCALE GENOMIC DNA]</scope>
    <source>
        <strain evidence="1 2">DSM 25239</strain>
    </source>
</reference>
<protein>
    <submittedName>
        <fullName evidence="1">Uncharacterized protein</fullName>
    </submittedName>
</protein>
<sequence length="203" mass="21331">MPIPDTSGVPVFADFEMLKSKVNEIVQKYNNLLVALDTLNVVELDAKVVVAGSITGDKIKAGTITADKMDVNELSAISANLGTIVAGLIRGIQIFGSYIATAEGTYPRTEMDVSGDLLAAYYDADTWAKIIPFLGPTIQFKSSGQVGGIVFLGGKLGLTGSEVTVPSWSAFVNNATSETLQEALDNLQSQINSLDARVTALGG</sequence>
<dbReference type="Proteomes" id="UP000553776">
    <property type="component" value="Unassembled WGS sequence"/>
</dbReference>
<organism evidence="1 2">
    <name type="scientific">Cohnella xylanilytica</name>
    <dbReference type="NCBI Taxonomy" id="557555"/>
    <lineage>
        <taxon>Bacteria</taxon>
        <taxon>Bacillati</taxon>
        <taxon>Bacillota</taxon>
        <taxon>Bacilli</taxon>
        <taxon>Bacillales</taxon>
        <taxon>Paenibacillaceae</taxon>
        <taxon>Cohnella</taxon>
    </lineage>
</organism>
<comment type="caution">
    <text evidence="1">The sequence shown here is derived from an EMBL/GenBank/DDBJ whole genome shotgun (WGS) entry which is preliminary data.</text>
</comment>